<organism evidence="5 6">
    <name type="scientific">Deinococcus aetherius</name>
    <dbReference type="NCBI Taxonomy" id="200252"/>
    <lineage>
        <taxon>Bacteria</taxon>
        <taxon>Thermotogati</taxon>
        <taxon>Deinococcota</taxon>
        <taxon>Deinococci</taxon>
        <taxon>Deinococcales</taxon>
        <taxon>Deinococcaceae</taxon>
        <taxon>Deinococcus</taxon>
    </lineage>
</organism>
<keyword evidence="2" id="KW-0479">Metal-binding</keyword>
<dbReference type="PANTHER" id="PTHR43808:SF27">
    <property type="entry name" value="PROTEIN ROCB"/>
    <property type="match status" value="1"/>
</dbReference>
<evidence type="ECO:0000256" key="4">
    <source>
        <dbReference type="ARBA" id="ARBA00022833"/>
    </source>
</evidence>
<dbReference type="PIRSF" id="PIRSF010386">
    <property type="entry name" value="RocB"/>
    <property type="match status" value="1"/>
</dbReference>
<keyword evidence="4" id="KW-0862">Zinc</keyword>
<accession>A0ABM8AJV5</accession>
<keyword evidence="3" id="KW-0378">Hydrolase</keyword>
<reference evidence="5" key="1">
    <citation type="submission" date="2022-07" db="EMBL/GenBank/DDBJ databases">
        <title>Complete Genome Sequence of the Radioresistant Bacterium Deinococcus aetherius ST0316, Isolated from the Air Dust collected in Lower Stratosphere above Japan.</title>
        <authorList>
            <person name="Satoh K."/>
            <person name="Hagiwara K."/>
            <person name="Katsumata K."/>
            <person name="Kubo A."/>
            <person name="Yokobori S."/>
            <person name="Yamagishi A."/>
            <person name="Oono Y."/>
            <person name="Narumi I."/>
        </authorList>
    </citation>
    <scope>NUCLEOTIDE SEQUENCE</scope>
    <source>
        <strain evidence="5">ST0316</strain>
        <plasmid evidence="5">pDAETH-2</plasmid>
    </source>
</reference>
<dbReference type="InterPro" id="IPR001261">
    <property type="entry name" value="ArgE/DapE_CS"/>
</dbReference>
<dbReference type="EMBL" id="AP026562">
    <property type="protein sequence ID" value="BDP44106.1"/>
    <property type="molecule type" value="Genomic_DNA"/>
</dbReference>
<dbReference type="InterPro" id="IPR002933">
    <property type="entry name" value="Peptidase_M20"/>
</dbReference>
<dbReference type="PROSITE" id="PS00758">
    <property type="entry name" value="ARGE_DAPE_CPG2_1"/>
    <property type="match status" value="1"/>
</dbReference>
<keyword evidence="6" id="KW-1185">Reference proteome</keyword>
<proteinExistence type="predicted"/>
<evidence type="ECO:0000256" key="1">
    <source>
        <dbReference type="ARBA" id="ARBA00001947"/>
    </source>
</evidence>
<sequence>MTQSAPVHSDWFDRTRDLALLLTSWPSVTGTLGEAEFAGRLLAEVRSWPGFVDHPEDVWLSPARSGHGAWNLYALVRGQGARTVLLAGHYDTVGTDDYGEWQPLAGDARALAEQITRSLSEGETLGAAERLALADLAGGEFLPGRGLLDMKGGLAAGLAVLERYSRLPLGERPGHLLLVATPDEEGRSSGARAVAHDLPGLARELGLEIVAGLNLDATADVGSGEEGRAAYLGTVGKVLLSALVVGRPTHAAYPFDGVSASLLAAELLRRVEASPDLAEEVGDERAAAPACLELRDSRSGYDVTTPAWVWCAFNVLTLRRTPSEVLALFTEVARDVAKQAARDFGTRAARAGSLNAVSLGCQIPPVLTFGELRCRAEARVGVEATRAVIAACPPGPDPLRASREITVALLGLAGLEGPAIILGFGALHYPASHLSERLADGVLWEAVERHTARLSRDTGESLRVRGYFAGISDMSFLGQAADPCERDCVAAHTPHPAHVDPVPEDALEFPVVNIGPWGRDYHQRLERIHAPYAFQTVPELLWRLALDVLGQLEAGRAFAETCVAAD</sequence>
<dbReference type="InterPro" id="IPR036264">
    <property type="entry name" value="Bact_exopeptidase_dim_dom"/>
</dbReference>
<dbReference type="SUPFAM" id="SSF53187">
    <property type="entry name" value="Zn-dependent exopeptidases"/>
    <property type="match status" value="1"/>
</dbReference>
<protein>
    <submittedName>
        <fullName evidence="5">Peptidase M20</fullName>
    </submittedName>
</protein>
<evidence type="ECO:0000313" key="5">
    <source>
        <dbReference type="EMBL" id="BDP44106.1"/>
    </source>
</evidence>
<dbReference type="InterPro" id="IPR050072">
    <property type="entry name" value="Peptidase_M20A"/>
</dbReference>
<evidence type="ECO:0000313" key="6">
    <source>
        <dbReference type="Proteomes" id="UP001064971"/>
    </source>
</evidence>
<dbReference type="RefSeq" id="WP_264778465.1">
    <property type="nucleotide sequence ID" value="NZ_AP026562.1"/>
</dbReference>
<dbReference type="InterPro" id="IPR012166">
    <property type="entry name" value="Uncharacterised_RocB"/>
</dbReference>
<comment type="cofactor">
    <cofactor evidence="1">
        <name>Zn(2+)</name>
        <dbReference type="ChEBI" id="CHEBI:29105"/>
    </cofactor>
</comment>
<dbReference type="Pfam" id="PF01546">
    <property type="entry name" value="Peptidase_M20"/>
    <property type="match status" value="1"/>
</dbReference>
<dbReference type="PANTHER" id="PTHR43808">
    <property type="entry name" value="ACETYLORNITHINE DEACETYLASE"/>
    <property type="match status" value="1"/>
</dbReference>
<name>A0ABM8AJV5_9DEIO</name>
<keyword evidence="5" id="KW-0614">Plasmid</keyword>
<dbReference type="Gene3D" id="3.40.630.10">
    <property type="entry name" value="Zn peptidases"/>
    <property type="match status" value="1"/>
</dbReference>
<geneLocation type="plasmid" evidence="5 6">
    <name>pDAETH-2</name>
</geneLocation>
<dbReference type="Proteomes" id="UP001064971">
    <property type="component" value="Plasmid pDAETH-2"/>
</dbReference>
<evidence type="ECO:0000256" key="3">
    <source>
        <dbReference type="ARBA" id="ARBA00022801"/>
    </source>
</evidence>
<evidence type="ECO:0000256" key="2">
    <source>
        <dbReference type="ARBA" id="ARBA00022723"/>
    </source>
</evidence>
<gene>
    <name evidence="5" type="ORF">DAETH_40750</name>
</gene>
<dbReference type="SUPFAM" id="SSF55031">
    <property type="entry name" value="Bacterial exopeptidase dimerisation domain"/>
    <property type="match status" value="1"/>
</dbReference>